<dbReference type="GO" id="GO:0016020">
    <property type="term" value="C:membrane"/>
    <property type="evidence" value="ECO:0007669"/>
    <property type="project" value="UniProtKB-SubCell"/>
</dbReference>
<feature type="transmembrane region" description="Helical" evidence="5">
    <location>
        <begin position="493"/>
        <end position="512"/>
    </location>
</feature>
<reference evidence="7 8" key="1">
    <citation type="journal article" date="2016" name="Environ. Microbiol.">
        <title>Genomic resolution of a cold subsurface aquifer community provides metabolic insights for novel microbes adapted to high CO concentrations.</title>
        <authorList>
            <person name="Probst A.J."/>
            <person name="Castelle C.J."/>
            <person name="Singh A."/>
            <person name="Brown C.T."/>
            <person name="Anantharaman K."/>
            <person name="Sharon I."/>
            <person name="Hug L.A."/>
            <person name="Burstein D."/>
            <person name="Emerson J.B."/>
            <person name="Thomas B.C."/>
            <person name="Banfield J.F."/>
        </authorList>
    </citation>
    <scope>NUCLEOTIDE SEQUENCE [LARGE SCALE GENOMIC DNA]</scope>
    <source>
        <strain evidence="7">CG2_30_39_24</strain>
    </source>
</reference>
<dbReference type="AlphaFoldDB" id="A0A1J5F989"/>
<name>A0A1J5F989_9BACT</name>
<feature type="transmembrane region" description="Helical" evidence="5">
    <location>
        <begin position="77"/>
        <end position="97"/>
    </location>
</feature>
<evidence type="ECO:0000256" key="4">
    <source>
        <dbReference type="ARBA" id="ARBA00023136"/>
    </source>
</evidence>
<comment type="subcellular location">
    <subcellularLocation>
        <location evidence="1">Membrane</location>
        <topology evidence="1">Multi-pass membrane protein</topology>
    </subcellularLocation>
</comment>
<feature type="transmembrane region" description="Helical" evidence="5">
    <location>
        <begin position="29"/>
        <end position="46"/>
    </location>
</feature>
<evidence type="ECO:0000259" key="6">
    <source>
        <dbReference type="Pfam" id="PF04932"/>
    </source>
</evidence>
<evidence type="ECO:0000313" key="7">
    <source>
        <dbReference type="EMBL" id="OIP56841.1"/>
    </source>
</evidence>
<gene>
    <name evidence="7" type="ORF">AUK13_00210</name>
</gene>
<feature type="transmembrane region" description="Helical" evidence="5">
    <location>
        <begin position="174"/>
        <end position="193"/>
    </location>
</feature>
<dbReference type="PANTHER" id="PTHR37422">
    <property type="entry name" value="TEICHURONIC ACID BIOSYNTHESIS PROTEIN TUAE"/>
    <property type="match status" value="1"/>
</dbReference>
<feature type="transmembrane region" description="Helical" evidence="5">
    <location>
        <begin position="327"/>
        <end position="345"/>
    </location>
</feature>
<dbReference type="PANTHER" id="PTHR37422:SF13">
    <property type="entry name" value="LIPOPOLYSACCHARIDE BIOSYNTHESIS PROTEIN PA4999-RELATED"/>
    <property type="match status" value="1"/>
</dbReference>
<dbReference type="InterPro" id="IPR007016">
    <property type="entry name" value="O-antigen_ligase-rel_domated"/>
</dbReference>
<evidence type="ECO:0000256" key="2">
    <source>
        <dbReference type="ARBA" id="ARBA00022692"/>
    </source>
</evidence>
<accession>A0A1J5F989</accession>
<feature type="transmembrane region" description="Helical" evidence="5">
    <location>
        <begin position="117"/>
        <end position="134"/>
    </location>
</feature>
<evidence type="ECO:0000256" key="5">
    <source>
        <dbReference type="SAM" id="Phobius"/>
    </source>
</evidence>
<feature type="domain" description="O-antigen ligase-related" evidence="6">
    <location>
        <begin position="282"/>
        <end position="441"/>
    </location>
</feature>
<comment type="caution">
    <text evidence="7">The sequence shown here is derived from an EMBL/GenBank/DDBJ whole genome shotgun (WGS) entry which is preliminary data.</text>
</comment>
<evidence type="ECO:0000256" key="1">
    <source>
        <dbReference type="ARBA" id="ARBA00004141"/>
    </source>
</evidence>
<evidence type="ECO:0000313" key="8">
    <source>
        <dbReference type="Proteomes" id="UP000183922"/>
    </source>
</evidence>
<keyword evidence="4 5" id="KW-0472">Membrane</keyword>
<dbReference type="InterPro" id="IPR051533">
    <property type="entry name" value="WaaL-like"/>
</dbReference>
<feature type="transmembrane region" description="Helical" evidence="5">
    <location>
        <begin position="297"/>
        <end position="315"/>
    </location>
</feature>
<protein>
    <recommendedName>
        <fullName evidence="6">O-antigen ligase-related domain-containing protein</fullName>
    </recommendedName>
</protein>
<dbReference type="Proteomes" id="UP000183922">
    <property type="component" value="Unassembled WGS sequence"/>
</dbReference>
<dbReference type="EMBL" id="MNYR01000005">
    <property type="protein sequence ID" value="OIP56841.1"/>
    <property type="molecule type" value="Genomic_DNA"/>
</dbReference>
<organism evidence="7 8">
    <name type="scientific">Candidatus Kuenenbacteria bacterium CG2_30_39_24</name>
    <dbReference type="NCBI Taxonomy" id="1805236"/>
    <lineage>
        <taxon>Bacteria</taxon>
        <taxon>Candidatus Kueneniibacteriota</taxon>
    </lineage>
</organism>
<feature type="transmembrane region" description="Helical" evidence="5">
    <location>
        <begin position="146"/>
        <end position="162"/>
    </location>
</feature>
<feature type="transmembrane region" description="Helical" evidence="5">
    <location>
        <begin position="226"/>
        <end position="245"/>
    </location>
</feature>
<evidence type="ECO:0000256" key="3">
    <source>
        <dbReference type="ARBA" id="ARBA00022989"/>
    </source>
</evidence>
<feature type="transmembrane region" description="Helical" evidence="5">
    <location>
        <begin position="53"/>
        <end position="71"/>
    </location>
</feature>
<dbReference type="STRING" id="1805236.AUK13_00210"/>
<sequence>MPKNYFRTTLIFLIFSELLSIFAWLLPEFNLAAFLFVLAITLVLSLKKLEYGILIAGGELIIGSYGYLFSLEYGSTLISVRLGIFMVVMFAWLCHVVKNGGLKSYWLELKTFKFFKYYAALAIVLVWGFVWAIIRGNDFGNVFLDFNNWLFFLYLLPLITLSKKENFWPDFSKVVLAALSWLIIKTMLLLYIFSHQFIWALPEVYLWVRDTRVGEITMMSSNFYRIFIQSQVYALLAFFILLPICHREESHPERDDGAIPAHKNFARLLRHFVARNDKFILLTTSLSAVIISFSRSFWLGLAAGFGIYGLYLLLYQRKQILRQILKIVVIAVLSLAIIFVIIAMPPKISGDNLGSLISKRATIIEAAGSSRINMLKPLAQSIIKHPVIGSGFGTTVTYKSVDQRLLAATAGASGEYTTYAFEWAYLDLLLKIGLVGVFIYLLLIFKILQILWQNILNKNDYELRVTDYRLRLGIFLAFISLLAVNIFTPYLNHPLGIGFILIISIFVLQDNFKIEN</sequence>
<keyword evidence="2 5" id="KW-0812">Transmembrane</keyword>
<feature type="transmembrane region" description="Helical" evidence="5">
    <location>
        <begin position="468"/>
        <end position="487"/>
    </location>
</feature>
<dbReference type="Pfam" id="PF04932">
    <property type="entry name" value="Wzy_C"/>
    <property type="match status" value="1"/>
</dbReference>
<proteinExistence type="predicted"/>
<feature type="transmembrane region" description="Helical" evidence="5">
    <location>
        <begin position="428"/>
        <end position="448"/>
    </location>
</feature>
<keyword evidence="3 5" id="KW-1133">Transmembrane helix</keyword>